<dbReference type="AlphaFoldDB" id="A0A923I1A5"/>
<dbReference type="Pfam" id="PF00117">
    <property type="entry name" value="GATase"/>
    <property type="match status" value="1"/>
</dbReference>
<dbReference type="RefSeq" id="WP_148567706.1">
    <property type="nucleotide sequence ID" value="NZ_RXYA01000012.1"/>
</dbReference>
<sequence length="214" mass="23836">MPKVKIVDYGMGNILSVQRSFEHCGAEVDVVSEAKSILNADYLVLPGVGAFGNAMNELEKLDLIYPIQQFCKKGNPFLGICLGMQMMMDGSEEFGYSKGLGLIPGSVVQIENTTIDNESQKVPHVGWNEILVPHGKDSLLWNNSILNGIEENETMYFVHSYTAKPQEQFRLADSYYGGRRIAAVIKKDHLYGCQFHPEKSGTSGLKIIRNFIEL</sequence>
<comment type="catalytic activity">
    <reaction evidence="8 10">
        <text>5-[(5-phospho-1-deoxy-D-ribulos-1-ylimino)methylamino]-1-(5-phospho-beta-D-ribosyl)imidazole-4-carboxamide + L-glutamine = D-erythro-1-(imidazol-4-yl)glycerol 3-phosphate + 5-amino-1-(5-phospho-beta-D-ribosyl)imidazole-4-carboxamide + L-glutamate + H(+)</text>
        <dbReference type="Rhea" id="RHEA:24793"/>
        <dbReference type="ChEBI" id="CHEBI:15378"/>
        <dbReference type="ChEBI" id="CHEBI:29985"/>
        <dbReference type="ChEBI" id="CHEBI:58278"/>
        <dbReference type="ChEBI" id="CHEBI:58359"/>
        <dbReference type="ChEBI" id="CHEBI:58475"/>
        <dbReference type="ChEBI" id="CHEBI:58525"/>
        <dbReference type="EC" id="4.3.2.10"/>
    </reaction>
</comment>
<evidence type="ECO:0000256" key="10">
    <source>
        <dbReference type="HAMAP-Rule" id="MF_00278"/>
    </source>
</evidence>
<reference evidence="13" key="1">
    <citation type="submission" date="2019-10" db="EMBL/GenBank/DDBJ databases">
        <authorList>
            <person name="Ross D.E."/>
            <person name="Gulliver D."/>
        </authorList>
    </citation>
    <scope>NUCLEOTIDE SEQUENCE</scope>
    <source>
        <strain evidence="13">DER-2019</strain>
    </source>
</reference>
<evidence type="ECO:0000256" key="2">
    <source>
        <dbReference type="ARBA" id="ARBA00011152"/>
    </source>
</evidence>
<comment type="subcellular location">
    <subcellularLocation>
        <location evidence="10">Cytoplasm</location>
    </subcellularLocation>
</comment>
<keyword evidence="10" id="KW-0963">Cytoplasm</keyword>
<dbReference type="HAMAP" id="MF_00278">
    <property type="entry name" value="HisH"/>
    <property type="match status" value="1"/>
</dbReference>
<dbReference type="GO" id="GO:0000105">
    <property type="term" value="P:L-histidine biosynthetic process"/>
    <property type="evidence" value="ECO:0007669"/>
    <property type="project" value="UniProtKB-UniRule"/>
</dbReference>
<dbReference type="Proteomes" id="UP000616595">
    <property type="component" value="Unassembled WGS sequence"/>
</dbReference>
<feature type="active site" evidence="10 11">
    <location>
        <position position="196"/>
    </location>
</feature>
<dbReference type="PANTHER" id="PTHR42701:SF1">
    <property type="entry name" value="IMIDAZOLE GLYCEROL PHOSPHATE SYNTHASE SUBUNIT HISH"/>
    <property type="match status" value="1"/>
</dbReference>
<organism evidence="13 14">
    <name type="scientific">Acetobacterium paludosum</name>
    <dbReference type="NCBI Taxonomy" id="52693"/>
    <lineage>
        <taxon>Bacteria</taxon>
        <taxon>Bacillati</taxon>
        <taxon>Bacillota</taxon>
        <taxon>Clostridia</taxon>
        <taxon>Eubacteriales</taxon>
        <taxon>Eubacteriaceae</taxon>
        <taxon>Acetobacterium</taxon>
    </lineage>
</organism>
<feature type="active site" description="Nucleophile" evidence="10 11">
    <location>
        <position position="81"/>
    </location>
</feature>
<protein>
    <recommendedName>
        <fullName evidence="10">Imidazole glycerol phosphate synthase subunit HisH</fullName>
        <ecNumber evidence="10">4.3.2.10</ecNumber>
    </recommendedName>
    <alternativeName>
        <fullName evidence="10">IGP synthase glutaminase subunit</fullName>
        <ecNumber evidence="10">3.5.1.2</ecNumber>
    </alternativeName>
    <alternativeName>
        <fullName evidence="10">IGP synthase subunit HisH</fullName>
    </alternativeName>
    <alternativeName>
        <fullName evidence="10">ImGP synthase subunit HisH</fullName>
        <shortName evidence="10">IGPS subunit HisH</shortName>
    </alternativeName>
</protein>
<dbReference type="InterPro" id="IPR010139">
    <property type="entry name" value="Imidazole-glycPsynth_HisH"/>
</dbReference>
<evidence type="ECO:0000313" key="13">
    <source>
        <dbReference type="EMBL" id="MBC3888238.1"/>
    </source>
</evidence>
<dbReference type="GO" id="GO:0005737">
    <property type="term" value="C:cytoplasm"/>
    <property type="evidence" value="ECO:0007669"/>
    <property type="project" value="UniProtKB-SubCell"/>
</dbReference>
<evidence type="ECO:0000256" key="3">
    <source>
        <dbReference type="ARBA" id="ARBA00022605"/>
    </source>
</evidence>
<comment type="function">
    <text evidence="10">IGPS catalyzes the conversion of PRFAR and glutamine to IGP, AICAR and glutamate. The HisH subunit catalyzes the hydrolysis of glutamine to glutamate and ammonia as part of the synthesis of IGP and AICAR. The resulting ammonia molecule is channeled to the active site of HisF.</text>
</comment>
<evidence type="ECO:0000256" key="5">
    <source>
        <dbReference type="ARBA" id="ARBA00022962"/>
    </source>
</evidence>
<evidence type="ECO:0000256" key="4">
    <source>
        <dbReference type="ARBA" id="ARBA00022801"/>
    </source>
</evidence>
<feature type="domain" description="Glutamine amidotransferase" evidence="12">
    <location>
        <begin position="6"/>
        <end position="212"/>
    </location>
</feature>
<evidence type="ECO:0000259" key="12">
    <source>
        <dbReference type="Pfam" id="PF00117"/>
    </source>
</evidence>
<dbReference type="GO" id="GO:0004359">
    <property type="term" value="F:glutaminase activity"/>
    <property type="evidence" value="ECO:0007669"/>
    <property type="project" value="UniProtKB-EC"/>
</dbReference>
<evidence type="ECO:0000256" key="11">
    <source>
        <dbReference type="PIRSR" id="PIRSR000495-1"/>
    </source>
</evidence>
<proteinExistence type="inferred from homology"/>
<evidence type="ECO:0000256" key="1">
    <source>
        <dbReference type="ARBA" id="ARBA00005091"/>
    </source>
</evidence>
<keyword evidence="4 10" id="KW-0378">Hydrolase</keyword>
<comment type="caution">
    <text evidence="13">The sequence shown here is derived from an EMBL/GenBank/DDBJ whole genome shotgun (WGS) entry which is preliminary data.</text>
</comment>
<evidence type="ECO:0000313" key="14">
    <source>
        <dbReference type="Proteomes" id="UP000616595"/>
    </source>
</evidence>
<dbReference type="InterPro" id="IPR029062">
    <property type="entry name" value="Class_I_gatase-like"/>
</dbReference>
<dbReference type="PROSITE" id="PS51273">
    <property type="entry name" value="GATASE_TYPE_1"/>
    <property type="match status" value="1"/>
</dbReference>
<keyword evidence="6 10" id="KW-0368">Histidine biosynthesis</keyword>
<keyword evidence="5 10" id="KW-0315">Glutamine amidotransferase</keyword>
<dbReference type="EMBL" id="WJBD01000008">
    <property type="protein sequence ID" value="MBC3888238.1"/>
    <property type="molecule type" value="Genomic_DNA"/>
</dbReference>
<keyword evidence="3 10" id="KW-0028">Amino-acid biosynthesis</keyword>
<comment type="pathway">
    <text evidence="1 10">Amino-acid biosynthesis; L-histidine biosynthesis; L-histidine from 5-phospho-alpha-D-ribose 1-diphosphate: step 5/9.</text>
</comment>
<dbReference type="GO" id="GO:0016829">
    <property type="term" value="F:lyase activity"/>
    <property type="evidence" value="ECO:0007669"/>
    <property type="project" value="UniProtKB-KW"/>
</dbReference>
<comment type="subunit">
    <text evidence="2 10">Heterodimer of HisH and HisF.</text>
</comment>
<dbReference type="OrthoDB" id="9807137at2"/>
<dbReference type="NCBIfam" id="TIGR01855">
    <property type="entry name" value="IMP_synth_hisH"/>
    <property type="match status" value="1"/>
</dbReference>
<reference evidence="13" key="2">
    <citation type="submission" date="2020-10" db="EMBL/GenBank/DDBJ databases">
        <title>Comparative genomics of the Acetobacterium genus.</title>
        <authorList>
            <person name="Marshall C."/>
            <person name="May H."/>
            <person name="Norman S."/>
        </authorList>
    </citation>
    <scope>NUCLEOTIDE SEQUENCE</scope>
    <source>
        <strain evidence="13">DER-2019</strain>
    </source>
</reference>
<evidence type="ECO:0000256" key="8">
    <source>
        <dbReference type="ARBA" id="ARBA00047838"/>
    </source>
</evidence>
<dbReference type="InterPro" id="IPR017926">
    <property type="entry name" value="GATASE"/>
</dbReference>
<evidence type="ECO:0000256" key="6">
    <source>
        <dbReference type="ARBA" id="ARBA00023102"/>
    </source>
</evidence>
<dbReference type="EC" id="4.3.2.10" evidence="10"/>
<accession>A0A923I1A5</accession>
<dbReference type="PIRSF" id="PIRSF000495">
    <property type="entry name" value="Amidotransf_hisH"/>
    <property type="match status" value="1"/>
</dbReference>
<name>A0A923I1A5_9FIRM</name>
<keyword evidence="7 10" id="KW-0456">Lyase</keyword>
<dbReference type="CDD" id="cd01748">
    <property type="entry name" value="GATase1_IGP_Synthase"/>
    <property type="match status" value="1"/>
</dbReference>
<dbReference type="EC" id="3.5.1.2" evidence="10"/>
<gene>
    <name evidence="10 13" type="primary">hisH</name>
    <name evidence="13" type="ORF">GH810_07940</name>
</gene>
<comment type="catalytic activity">
    <reaction evidence="9 10">
        <text>L-glutamine + H2O = L-glutamate + NH4(+)</text>
        <dbReference type="Rhea" id="RHEA:15889"/>
        <dbReference type="ChEBI" id="CHEBI:15377"/>
        <dbReference type="ChEBI" id="CHEBI:28938"/>
        <dbReference type="ChEBI" id="CHEBI:29985"/>
        <dbReference type="ChEBI" id="CHEBI:58359"/>
        <dbReference type="EC" id="3.5.1.2"/>
    </reaction>
</comment>
<keyword evidence="14" id="KW-1185">Reference proteome</keyword>
<dbReference type="GO" id="GO:0000107">
    <property type="term" value="F:imidazoleglycerol-phosphate synthase activity"/>
    <property type="evidence" value="ECO:0007669"/>
    <property type="project" value="UniProtKB-UniRule"/>
</dbReference>
<dbReference type="PANTHER" id="PTHR42701">
    <property type="entry name" value="IMIDAZOLE GLYCEROL PHOSPHATE SYNTHASE SUBUNIT HISH"/>
    <property type="match status" value="1"/>
</dbReference>
<feature type="active site" evidence="10 11">
    <location>
        <position position="198"/>
    </location>
</feature>
<dbReference type="SUPFAM" id="SSF52317">
    <property type="entry name" value="Class I glutamine amidotransferase-like"/>
    <property type="match status" value="1"/>
</dbReference>
<dbReference type="Gene3D" id="3.40.50.880">
    <property type="match status" value="1"/>
</dbReference>
<evidence type="ECO:0000256" key="7">
    <source>
        <dbReference type="ARBA" id="ARBA00023239"/>
    </source>
</evidence>
<evidence type="ECO:0000256" key="9">
    <source>
        <dbReference type="ARBA" id="ARBA00049534"/>
    </source>
</evidence>